<dbReference type="AlphaFoldDB" id="A0A495D1M9"/>
<proteinExistence type="predicted"/>
<feature type="coiled-coil region" evidence="1">
    <location>
        <begin position="409"/>
        <end position="436"/>
    </location>
</feature>
<comment type="caution">
    <text evidence="2">The sequence shown here is derived from an EMBL/GenBank/DDBJ whole genome shotgun (WGS) entry which is preliminary data.</text>
</comment>
<dbReference type="RefSeq" id="WP_121211906.1">
    <property type="nucleotide sequence ID" value="NZ_RBIM01000006.1"/>
</dbReference>
<sequence>MADRKAGSVIIKLDLRGQEEMKRRLEELGPAGERMWRDMSRGAQSTKQGFKAFDNARKEVQSGIDDLASRAGPLGSFLTSIGPWGLAAAAGLGAVALAATQVFRLMERAGETAEFAERLANVERSSGLAASRVLSLSSAVEIAGGTVDGTLNSLEEFSKRLGEFRATGQGEARDGLAALGLVDLADSGADANVVLDAVIERLQEIEDPSRRLAISDKLGLREAGPLLQRTGDEMARILSTADQINAAFSDATITRMAEGAMRIREAEARREAAQRLQSVGFLELEVSLTEARADLDERIAAALNLMVDERDRETAALEEQRDLMVDIAQWMSIIPGLQQASLREATRLNEVLRERAMYDRAVSSEDAAVAYQAMLADWERDGQSGGDDGPDLERRRELEALVEAQLRAMQTPLERLAELETELNEAREAGLDITQAQIDAILEHQRGVLGLIEPIKQLTEDEIKLAGAMAAAADPMEAQKALLEELRAPATQAAERLDRLFALWRTSPDDADIIIAEIERVKEALHGEDGSGVVEMDDRFPTLRKMAEEYANLNDVIDRGGSEMLDGIGDGLTDIVTGAGSVGDAFEDMGNRILRTLAEIATQRFIIGPLAGAFDSFLDGAFGASQGTSSGGSGLPLPKNDTGGHYTVRGNAGIDRNVLSINGNPFAQVSRGEDVAVVPALSAMGGGRGGSVQQLALPPLQILLEDKRTEGGKASVSERRSSDGGRQLRILLEEQVGDLIGAGAFDDQFGRYGLSPHPGRR</sequence>
<dbReference type="EMBL" id="RBIM01000006">
    <property type="protein sequence ID" value="RKQ95417.1"/>
    <property type="molecule type" value="Genomic_DNA"/>
</dbReference>
<reference evidence="2 3" key="1">
    <citation type="submission" date="2018-10" db="EMBL/GenBank/DDBJ databases">
        <title>Genomic Encyclopedia of Type Strains, Phase IV (KMG-IV): sequencing the most valuable type-strain genomes for metagenomic binning, comparative biology and taxonomic classification.</title>
        <authorList>
            <person name="Goeker M."/>
        </authorList>
    </citation>
    <scope>NUCLEOTIDE SEQUENCE [LARGE SCALE GENOMIC DNA]</scope>
    <source>
        <strain evidence="2 3">DSM 4734</strain>
    </source>
</reference>
<dbReference type="OrthoDB" id="8019720at2"/>
<protein>
    <recommendedName>
        <fullName evidence="4">Bacteriophage tail tape measure C-terminal domain-containing protein</fullName>
    </recommendedName>
</protein>
<organism evidence="2 3">
    <name type="scientific">Maricaulis maris</name>
    <dbReference type="NCBI Taxonomy" id="74318"/>
    <lineage>
        <taxon>Bacteria</taxon>
        <taxon>Pseudomonadati</taxon>
        <taxon>Pseudomonadota</taxon>
        <taxon>Alphaproteobacteria</taxon>
        <taxon>Maricaulales</taxon>
        <taxon>Maricaulaceae</taxon>
        <taxon>Maricaulis</taxon>
    </lineage>
</organism>
<evidence type="ECO:0000313" key="3">
    <source>
        <dbReference type="Proteomes" id="UP000273675"/>
    </source>
</evidence>
<keyword evidence="1" id="KW-0175">Coiled coil</keyword>
<evidence type="ECO:0000313" key="2">
    <source>
        <dbReference type="EMBL" id="RKQ95417.1"/>
    </source>
</evidence>
<accession>A0A495D1M9</accession>
<name>A0A495D1M9_9PROT</name>
<evidence type="ECO:0000256" key="1">
    <source>
        <dbReference type="SAM" id="Coils"/>
    </source>
</evidence>
<dbReference type="Proteomes" id="UP000273675">
    <property type="component" value="Unassembled WGS sequence"/>
</dbReference>
<gene>
    <name evidence="2" type="ORF">C7435_2519</name>
</gene>
<evidence type="ECO:0008006" key="4">
    <source>
        <dbReference type="Google" id="ProtNLM"/>
    </source>
</evidence>